<feature type="compositionally biased region" description="Basic and acidic residues" evidence="1">
    <location>
        <begin position="12"/>
        <end position="32"/>
    </location>
</feature>
<accession>A0A1C3WTJ1</accession>
<evidence type="ECO:0000313" key="3">
    <source>
        <dbReference type="Proteomes" id="UP000199205"/>
    </source>
</evidence>
<dbReference type="AlphaFoldDB" id="A0A1C3WTJ1"/>
<dbReference type="Proteomes" id="UP000199205">
    <property type="component" value="Unassembled WGS sequence"/>
</dbReference>
<evidence type="ECO:0000313" key="2">
    <source>
        <dbReference type="EMBL" id="SCB43225.1"/>
    </source>
</evidence>
<feature type="region of interest" description="Disordered" evidence="1">
    <location>
        <begin position="1"/>
        <end position="32"/>
    </location>
</feature>
<proteinExistence type="predicted"/>
<dbReference type="EMBL" id="FMAF01000017">
    <property type="protein sequence ID" value="SCB43225.1"/>
    <property type="molecule type" value="Genomic_DNA"/>
</dbReference>
<gene>
    <name evidence="2" type="ORF">GA0061101_1175</name>
</gene>
<reference evidence="3" key="1">
    <citation type="submission" date="2016-08" db="EMBL/GenBank/DDBJ databases">
        <authorList>
            <person name="Varghese N."/>
            <person name="Submissions Spin"/>
        </authorList>
    </citation>
    <scope>NUCLEOTIDE SEQUENCE [LARGE SCALE GENOMIC DNA]</scope>
    <source>
        <strain evidence="3">P1-7</strain>
    </source>
</reference>
<name>A0A1C3WTJ1_9HYPH</name>
<protein>
    <submittedName>
        <fullName evidence="2">Uncharacterized protein</fullName>
    </submittedName>
</protein>
<feature type="compositionally biased region" description="Polar residues" evidence="1">
    <location>
        <begin position="1"/>
        <end position="11"/>
    </location>
</feature>
<organism evidence="2 3">
    <name type="scientific">Rhizobium lusitanum</name>
    <dbReference type="NCBI Taxonomy" id="293958"/>
    <lineage>
        <taxon>Bacteria</taxon>
        <taxon>Pseudomonadati</taxon>
        <taxon>Pseudomonadota</taxon>
        <taxon>Alphaproteobacteria</taxon>
        <taxon>Hyphomicrobiales</taxon>
        <taxon>Rhizobiaceae</taxon>
        <taxon>Rhizobium/Agrobacterium group</taxon>
        <taxon>Rhizobium</taxon>
    </lineage>
</organism>
<sequence length="50" mass="5702">MRDNDPASSQHILDHPQVERGPETKPHRVGDDFRGKAMTAIKQITVRHDL</sequence>
<evidence type="ECO:0000256" key="1">
    <source>
        <dbReference type="SAM" id="MobiDB-lite"/>
    </source>
</evidence>